<sequence length="178" mass="20627">MCGRYAYSPKVRRWPLRLFMHLSDAAALDGYVLFDGGVTRRRFILQLADQLMREQKERRSSVEHWMNEGFQQIDQTYKSLLNKAAGQESAAQVNHCYFAENMQLRLFYVPNATSKKIRLFKKFLWQLLRSHQCVQELHLRLRPMPAATSALRIVAFTALSVKTSLQGSPFNSESEALL</sequence>
<protein>
    <submittedName>
        <fullName evidence="2">Uncharacterized protein</fullName>
    </submittedName>
</protein>
<proteinExistence type="predicted"/>
<evidence type="ECO:0000313" key="2">
    <source>
        <dbReference type="WBParaSite" id="jg22286"/>
    </source>
</evidence>
<keyword evidence="1" id="KW-1185">Reference proteome</keyword>
<reference evidence="2" key="1">
    <citation type="submission" date="2022-11" db="UniProtKB">
        <authorList>
            <consortium name="WormBaseParasite"/>
        </authorList>
    </citation>
    <scope>IDENTIFICATION</scope>
</reference>
<dbReference type="AlphaFoldDB" id="A0A915DS39"/>
<accession>A0A915DS39</accession>
<evidence type="ECO:0000313" key="1">
    <source>
        <dbReference type="Proteomes" id="UP000887574"/>
    </source>
</evidence>
<dbReference type="Proteomes" id="UP000887574">
    <property type="component" value="Unplaced"/>
</dbReference>
<dbReference type="WBParaSite" id="jg22286">
    <property type="protein sequence ID" value="jg22286"/>
    <property type="gene ID" value="jg22286"/>
</dbReference>
<organism evidence="1 2">
    <name type="scientific">Ditylenchus dipsaci</name>
    <dbReference type="NCBI Taxonomy" id="166011"/>
    <lineage>
        <taxon>Eukaryota</taxon>
        <taxon>Metazoa</taxon>
        <taxon>Ecdysozoa</taxon>
        <taxon>Nematoda</taxon>
        <taxon>Chromadorea</taxon>
        <taxon>Rhabditida</taxon>
        <taxon>Tylenchina</taxon>
        <taxon>Tylenchomorpha</taxon>
        <taxon>Sphaerularioidea</taxon>
        <taxon>Anguinidae</taxon>
        <taxon>Anguininae</taxon>
        <taxon>Ditylenchus</taxon>
    </lineage>
</organism>
<name>A0A915DS39_9BILA</name>